<gene>
    <name evidence="1" type="ORF">BD311DRAFT_242251</name>
</gene>
<proteinExistence type="predicted"/>
<dbReference type="AlphaFoldDB" id="A0A4Q9MV46"/>
<name>A0A4Q9MV46_9APHY</name>
<dbReference type="EMBL" id="ML143408">
    <property type="protein sequence ID" value="TBU30156.1"/>
    <property type="molecule type" value="Genomic_DNA"/>
</dbReference>
<accession>A0A4Q9MV46</accession>
<dbReference type="Proteomes" id="UP000292957">
    <property type="component" value="Unassembled WGS sequence"/>
</dbReference>
<evidence type="ECO:0000313" key="1">
    <source>
        <dbReference type="EMBL" id="TBU30156.1"/>
    </source>
</evidence>
<organism evidence="1">
    <name type="scientific">Dichomitus squalens</name>
    <dbReference type="NCBI Taxonomy" id="114155"/>
    <lineage>
        <taxon>Eukaryota</taxon>
        <taxon>Fungi</taxon>
        <taxon>Dikarya</taxon>
        <taxon>Basidiomycota</taxon>
        <taxon>Agaricomycotina</taxon>
        <taxon>Agaricomycetes</taxon>
        <taxon>Polyporales</taxon>
        <taxon>Polyporaceae</taxon>
        <taxon>Dichomitus</taxon>
    </lineage>
</organism>
<reference evidence="1" key="1">
    <citation type="submission" date="2019-01" db="EMBL/GenBank/DDBJ databases">
        <title>Draft genome sequences of three monokaryotic isolates of the white-rot basidiomycete fungus Dichomitus squalens.</title>
        <authorList>
            <consortium name="DOE Joint Genome Institute"/>
            <person name="Lopez S.C."/>
            <person name="Andreopoulos B."/>
            <person name="Pangilinan J."/>
            <person name="Lipzen A."/>
            <person name="Riley R."/>
            <person name="Ahrendt S."/>
            <person name="Ng V."/>
            <person name="Barry K."/>
            <person name="Daum C."/>
            <person name="Grigoriev I.V."/>
            <person name="Hilden K.S."/>
            <person name="Makela M.R."/>
            <person name="de Vries R.P."/>
        </authorList>
    </citation>
    <scope>NUCLEOTIDE SEQUENCE [LARGE SCALE GENOMIC DNA]</scope>
    <source>
        <strain evidence="1">OM18370.1</strain>
    </source>
</reference>
<protein>
    <submittedName>
        <fullName evidence="1">Uncharacterized protein</fullName>
    </submittedName>
</protein>
<sequence length="85" mass="9484">MHIFALLISPSVAILKLQPSTTPSSLKLRSGPRNFRHQRGSRDCGVGYRLYVSPDYLRDLLQVGGRFKVSMTAAQRQRNAKAAAR</sequence>